<dbReference type="SUPFAM" id="SSF47823">
    <property type="entry name" value="lambda integrase-like, N-terminal domain"/>
    <property type="match status" value="1"/>
</dbReference>
<dbReference type="PANTHER" id="PTHR35617:SF3">
    <property type="entry name" value="CORE-BINDING (CB) DOMAIN-CONTAINING PROTEIN"/>
    <property type="match status" value="1"/>
</dbReference>
<dbReference type="AlphaFoldDB" id="A0A6J8BAW8"/>
<reference evidence="2 3" key="1">
    <citation type="submission" date="2020-06" db="EMBL/GenBank/DDBJ databases">
        <authorList>
            <person name="Li R."/>
            <person name="Bekaert M."/>
        </authorList>
    </citation>
    <scope>NUCLEOTIDE SEQUENCE [LARGE SCALE GENOMIC DNA]</scope>
    <source>
        <strain evidence="3">wild</strain>
    </source>
</reference>
<feature type="domain" description="Reverse transcriptase" evidence="1">
    <location>
        <begin position="1"/>
        <end position="70"/>
    </location>
</feature>
<organism evidence="2 3">
    <name type="scientific">Mytilus coruscus</name>
    <name type="common">Sea mussel</name>
    <dbReference type="NCBI Taxonomy" id="42192"/>
    <lineage>
        <taxon>Eukaryota</taxon>
        <taxon>Metazoa</taxon>
        <taxon>Spiralia</taxon>
        <taxon>Lophotrochozoa</taxon>
        <taxon>Mollusca</taxon>
        <taxon>Bivalvia</taxon>
        <taxon>Autobranchia</taxon>
        <taxon>Pteriomorphia</taxon>
        <taxon>Mytilida</taxon>
        <taxon>Mytiloidea</taxon>
        <taxon>Mytilidae</taxon>
        <taxon>Mytilinae</taxon>
        <taxon>Mytilus</taxon>
    </lineage>
</organism>
<gene>
    <name evidence="2" type="ORF">MCOR_15800</name>
</gene>
<dbReference type="OrthoDB" id="6090063at2759"/>
<dbReference type="Proteomes" id="UP000507470">
    <property type="component" value="Unassembled WGS sequence"/>
</dbReference>
<proteinExistence type="predicted"/>
<name>A0A6J8BAW8_MYTCO</name>
<dbReference type="InterPro" id="IPR000477">
    <property type="entry name" value="RT_dom"/>
</dbReference>
<dbReference type="InterPro" id="IPR043502">
    <property type="entry name" value="DNA/RNA_pol_sf"/>
</dbReference>
<dbReference type="Gene3D" id="3.30.70.270">
    <property type="match status" value="1"/>
</dbReference>
<accession>A0A6J8BAW8</accession>
<keyword evidence="3" id="KW-1185">Reference proteome</keyword>
<dbReference type="PROSITE" id="PS50878">
    <property type="entry name" value="RT_POL"/>
    <property type="match status" value="1"/>
</dbReference>
<dbReference type="InterPro" id="IPR043128">
    <property type="entry name" value="Rev_trsase/Diguanyl_cyclase"/>
</dbReference>
<evidence type="ECO:0000259" key="1">
    <source>
        <dbReference type="PROSITE" id="PS50878"/>
    </source>
</evidence>
<protein>
    <recommendedName>
        <fullName evidence="1">Reverse transcriptase domain-containing protein</fullName>
    </recommendedName>
</protein>
<evidence type="ECO:0000313" key="2">
    <source>
        <dbReference type="EMBL" id="CAC5379779.1"/>
    </source>
</evidence>
<dbReference type="EMBL" id="CACVKT020002747">
    <property type="protein sequence ID" value="CAC5379779.1"/>
    <property type="molecule type" value="Genomic_DNA"/>
</dbReference>
<dbReference type="PANTHER" id="PTHR35617">
    <property type="entry name" value="PHAGE_INTEGRASE DOMAIN-CONTAINING PROTEIN"/>
    <property type="match status" value="1"/>
</dbReference>
<sequence>MAVLATYLRKLKIQIFMYLDDWLISNSDRTALVNQMDFVLRLVQDLGLLVNQKKSNLIPTQHTEYMGALFNLEKGIVTPTETRFQSILEIIHALLNSQQLQAVVIFKITGSDGFMHLPNTHGQITHWLELKAVQLALQEAVQIVKDKNILFTFQATSRCSFEEGTFFQDDRVDNQNYDSKFDISETGNSKYRSVCSLLLSGSRHSSISSRCSNCKLERHNILIDIPIKLPLLPDLLSQIHNRIQIFHKSPETLNLLAWKLSNCAKSQKDFLKKLQKLWQMPEKTSTQTVYDARLGIYDSWCKEHNINSTSSTIPEFLLYLSTVRKCKPQTITGYKLAIALIHNSGLEISNSSELSSLIKGLFNMNPPIRQLTPNWNLPLVLLMLTKHPFEPLDSVELKFLTFKTAYLVAIALASRKNHHNESSKDSTARWIVNTVRYAYENTNKDTLKTVRAHDTRRLSTSWALFCGVYAEEILKAAHWTFETTFTSFYLKDVPDHQSIFAKSAILDSFKRGRQK</sequence>
<evidence type="ECO:0000313" key="3">
    <source>
        <dbReference type="Proteomes" id="UP000507470"/>
    </source>
</evidence>
<dbReference type="SUPFAM" id="SSF56672">
    <property type="entry name" value="DNA/RNA polymerases"/>
    <property type="match status" value="1"/>
</dbReference>